<dbReference type="InParanoid" id="A0A0Q9WYL1"/>
<dbReference type="FunCoup" id="A0A0Q9WYL1">
    <property type="interactions" value="21"/>
</dbReference>
<keyword evidence="5" id="KW-1185">Reference proteome</keyword>
<proteinExistence type="predicted"/>
<keyword evidence="2" id="KW-0812">Transmembrane</keyword>
<dbReference type="EMBL" id="CH933806">
    <property type="protein sequence ID" value="KRG00805.1"/>
    <property type="molecule type" value="Genomic_DNA"/>
</dbReference>
<protein>
    <submittedName>
        <fullName evidence="4">Uncharacterized protein, isoform F</fullName>
    </submittedName>
</protein>
<dbReference type="PROSITE" id="PS51034">
    <property type="entry name" value="ZP_2"/>
    <property type="match status" value="1"/>
</dbReference>
<reference evidence="4 5" key="1">
    <citation type="journal article" date="2007" name="Nature">
        <title>Evolution of genes and genomes on the Drosophila phylogeny.</title>
        <authorList>
            <consortium name="Drosophila 12 Genomes Consortium"/>
            <person name="Clark A.G."/>
            <person name="Eisen M.B."/>
            <person name="Smith D.R."/>
            <person name="Bergman C.M."/>
            <person name="Oliver B."/>
            <person name="Markow T.A."/>
            <person name="Kaufman T.C."/>
            <person name="Kellis M."/>
            <person name="Gelbart W."/>
            <person name="Iyer V.N."/>
            <person name="Pollard D.A."/>
            <person name="Sackton T.B."/>
            <person name="Larracuente A.M."/>
            <person name="Singh N.D."/>
            <person name="Abad J.P."/>
            <person name="Abt D.N."/>
            <person name="Adryan B."/>
            <person name="Aguade M."/>
            <person name="Akashi H."/>
            <person name="Anderson W.W."/>
            <person name="Aquadro C.F."/>
            <person name="Ardell D.H."/>
            <person name="Arguello R."/>
            <person name="Artieri C.G."/>
            <person name="Barbash D.A."/>
            <person name="Barker D."/>
            <person name="Barsanti P."/>
            <person name="Batterham P."/>
            <person name="Batzoglou S."/>
            <person name="Begun D."/>
            <person name="Bhutkar A."/>
            <person name="Blanco E."/>
            <person name="Bosak S.A."/>
            <person name="Bradley R.K."/>
            <person name="Brand A.D."/>
            <person name="Brent M.R."/>
            <person name="Brooks A.N."/>
            <person name="Brown R.H."/>
            <person name="Butlin R.K."/>
            <person name="Caggese C."/>
            <person name="Calvi B.R."/>
            <person name="Bernardo de Carvalho A."/>
            <person name="Caspi A."/>
            <person name="Castrezana S."/>
            <person name="Celniker S.E."/>
            <person name="Chang J.L."/>
            <person name="Chapple C."/>
            <person name="Chatterji S."/>
            <person name="Chinwalla A."/>
            <person name="Civetta A."/>
            <person name="Clifton S.W."/>
            <person name="Comeron J.M."/>
            <person name="Costello J.C."/>
            <person name="Coyne J.A."/>
            <person name="Daub J."/>
            <person name="David R.G."/>
            <person name="Delcher A.L."/>
            <person name="Delehaunty K."/>
            <person name="Do C.B."/>
            <person name="Ebling H."/>
            <person name="Edwards K."/>
            <person name="Eickbush T."/>
            <person name="Evans J.D."/>
            <person name="Filipski A."/>
            <person name="Findeiss S."/>
            <person name="Freyhult E."/>
            <person name="Fulton L."/>
            <person name="Fulton R."/>
            <person name="Garcia A.C."/>
            <person name="Gardiner A."/>
            <person name="Garfield D.A."/>
            <person name="Garvin B.E."/>
            <person name="Gibson G."/>
            <person name="Gilbert D."/>
            <person name="Gnerre S."/>
            <person name="Godfrey J."/>
            <person name="Good R."/>
            <person name="Gotea V."/>
            <person name="Gravely B."/>
            <person name="Greenberg A.J."/>
            <person name="Griffiths-Jones S."/>
            <person name="Gross S."/>
            <person name="Guigo R."/>
            <person name="Gustafson E.A."/>
            <person name="Haerty W."/>
            <person name="Hahn M.W."/>
            <person name="Halligan D.L."/>
            <person name="Halpern A.L."/>
            <person name="Halter G.M."/>
            <person name="Han M.V."/>
            <person name="Heger A."/>
            <person name="Hillier L."/>
            <person name="Hinrichs A.S."/>
            <person name="Holmes I."/>
            <person name="Hoskins R.A."/>
            <person name="Hubisz M.J."/>
            <person name="Hultmark D."/>
            <person name="Huntley M.A."/>
            <person name="Jaffe D.B."/>
            <person name="Jagadeeshan S."/>
            <person name="Jeck W.R."/>
            <person name="Johnson J."/>
            <person name="Jones C.D."/>
            <person name="Jordan W.C."/>
            <person name="Karpen G.H."/>
            <person name="Kataoka E."/>
            <person name="Keightley P.D."/>
            <person name="Kheradpour P."/>
            <person name="Kirkness E.F."/>
            <person name="Koerich L.B."/>
            <person name="Kristiansen K."/>
            <person name="Kudrna D."/>
            <person name="Kulathinal R.J."/>
            <person name="Kumar S."/>
            <person name="Kwok R."/>
            <person name="Lander E."/>
            <person name="Langley C.H."/>
            <person name="Lapoint R."/>
            <person name="Lazzaro B.P."/>
            <person name="Lee S.J."/>
            <person name="Levesque L."/>
            <person name="Li R."/>
            <person name="Lin C.F."/>
            <person name="Lin M.F."/>
            <person name="Lindblad-Toh K."/>
            <person name="Llopart A."/>
            <person name="Long M."/>
            <person name="Low L."/>
            <person name="Lozovsky E."/>
            <person name="Lu J."/>
            <person name="Luo M."/>
            <person name="Machado C.A."/>
            <person name="Makalowski W."/>
            <person name="Marzo M."/>
            <person name="Matsuda M."/>
            <person name="Matzkin L."/>
            <person name="McAllister B."/>
            <person name="McBride C.S."/>
            <person name="McKernan B."/>
            <person name="McKernan K."/>
            <person name="Mendez-Lago M."/>
            <person name="Minx P."/>
            <person name="Mollenhauer M.U."/>
            <person name="Montooth K."/>
            <person name="Mount S.M."/>
            <person name="Mu X."/>
            <person name="Myers E."/>
            <person name="Negre B."/>
            <person name="Newfeld S."/>
            <person name="Nielsen R."/>
            <person name="Noor M.A."/>
            <person name="O'Grady P."/>
            <person name="Pachter L."/>
            <person name="Papaceit M."/>
            <person name="Parisi M.J."/>
            <person name="Parisi M."/>
            <person name="Parts L."/>
            <person name="Pedersen J.S."/>
            <person name="Pesole G."/>
            <person name="Phillippy A.M."/>
            <person name="Ponting C.P."/>
            <person name="Pop M."/>
            <person name="Porcelli D."/>
            <person name="Powell J.R."/>
            <person name="Prohaska S."/>
            <person name="Pruitt K."/>
            <person name="Puig M."/>
            <person name="Quesneville H."/>
            <person name="Ram K.R."/>
            <person name="Rand D."/>
            <person name="Rasmussen M.D."/>
            <person name="Reed L.K."/>
            <person name="Reenan R."/>
            <person name="Reily A."/>
            <person name="Remington K.A."/>
            <person name="Rieger T.T."/>
            <person name="Ritchie M.G."/>
            <person name="Robin C."/>
            <person name="Rogers Y.H."/>
            <person name="Rohde C."/>
            <person name="Rozas J."/>
            <person name="Rubenfield M.J."/>
            <person name="Ruiz A."/>
            <person name="Russo S."/>
            <person name="Salzberg S.L."/>
            <person name="Sanchez-Gracia A."/>
            <person name="Saranga D.J."/>
            <person name="Sato H."/>
            <person name="Schaeffer S.W."/>
            <person name="Schatz M.C."/>
            <person name="Schlenke T."/>
            <person name="Schwartz R."/>
            <person name="Segarra C."/>
            <person name="Singh R.S."/>
            <person name="Sirot L."/>
            <person name="Sirota M."/>
            <person name="Sisneros N.B."/>
            <person name="Smith C.D."/>
            <person name="Smith T.F."/>
            <person name="Spieth J."/>
            <person name="Stage D.E."/>
            <person name="Stark A."/>
            <person name="Stephan W."/>
            <person name="Strausberg R.L."/>
            <person name="Strempel S."/>
            <person name="Sturgill D."/>
            <person name="Sutton G."/>
            <person name="Sutton G.G."/>
            <person name="Tao W."/>
            <person name="Teichmann S."/>
            <person name="Tobari Y.N."/>
            <person name="Tomimura Y."/>
            <person name="Tsolas J.M."/>
            <person name="Valente V.L."/>
            <person name="Venter E."/>
            <person name="Venter J.C."/>
            <person name="Vicario S."/>
            <person name="Vieira F.G."/>
            <person name="Vilella A.J."/>
            <person name="Villasante A."/>
            <person name="Walenz B."/>
            <person name="Wang J."/>
            <person name="Wasserman M."/>
            <person name="Watts T."/>
            <person name="Wilson D."/>
            <person name="Wilson R.K."/>
            <person name="Wing R.A."/>
            <person name="Wolfner M.F."/>
            <person name="Wong A."/>
            <person name="Wong G.K."/>
            <person name="Wu C.I."/>
            <person name="Wu G."/>
            <person name="Yamamoto D."/>
            <person name="Yang H.P."/>
            <person name="Yang S.P."/>
            <person name="Yorke J.A."/>
            <person name="Yoshida K."/>
            <person name="Zdobnov E."/>
            <person name="Zhang P."/>
            <person name="Zhang Y."/>
            <person name="Zimin A.V."/>
            <person name="Baldwin J."/>
            <person name="Abdouelleil A."/>
            <person name="Abdulkadir J."/>
            <person name="Abebe A."/>
            <person name="Abera B."/>
            <person name="Abreu J."/>
            <person name="Acer S.C."/>
            <person name="Aftuck L."/>
            <person name="Alexander A."/>
            <person name="An P."/>
            <person name="Anderson E."/>
            <person name="Anderson S."/>
            <person name="Arachi H."/>
            <person name="Azer M."/>
            <person name="Bachantsang P."/>
            <person name="Barry A."/>
            <person name="Bayul T."/>
            <person name="Berlin A."/>
            <person name="Bessette D."/>
            <person name="Bloom T."/>
            <person name="Blye J."/>
            <person name="Boguslavskiy L."/>
            <person name="Bonnet C."/>
            <person name="Boukhgalter B."/>
            <person name="Bourzgui I."/>
            <person name="Brown A."/>
            <person name="Cahill P."/>
            <person name="Channer S."/>
            <person name="Cheshatsang Y."/>
            <person name="Chuda L."/>
            <person name="Citroen M."/>
            <person name="Collymore A."/>
            <person name="Cooke P."/>
            <person name="Costello M."/>
            <person name="D'Aco K."/>
            <person name="Daza R."/>
            <person name="De Haan G."/>
            <person name="DeGray S."/>
            <person name="DeMaso C."/>
            <person name="Dhargay N."/>
            <person name="Dooley K."/>
            <person name="Dooley E."/>
            <person name="Doricent M."/>
            <person name="Dorje P."/>
            <person name="Dorjee K."/>
            <person name="Dupes A."/>
            <person name="Elong R."/>
            <person name="Falk J."/>
            <person name="Farina A."/>
            <person name="Faro S."/>
            <person name="Ferguson D."/>
            <person name="Fisher S."/>
            <person name="Foley C.D."/>
            <person name="Franke A."/>
            <person name="Friedrich D."/>
            <person name="Gadbois L."/>
            <person name="Gearin G."/>
            <person name="Gearin C.R."/>
            <person name="Giannoukos G."/>
            <person name="Goode T."/>
            <person name="Graham J."/>
            <person name="Grandbois E."/>
            <person name="Grewal S."/>
            <person name="Gyaltsen K."/>
            <person name="Hafez N."/>
            <person name="Hagos B."/>
            <person name="Hall J."/>
            <person name="Henson C."/>
            <person name="Hollinger A."/>
            <person name="Honan T."/>
            <person name="Huard M.D."/>
            <person name="Hughes L."/>
            <person name="Hurhula B."/>
            <person name="Husby M.E."/>
            <person name="Kamat A."/>
            <person name="Kanga B."/>
            <person name="Kashin S."/>
            <person name="Khazanovich D."/>
            <person name="Kisner P."/>
            <person name="Lance K."/>
            <person name="Lara M."/>
            <person name="Lee W."/>
            <person name="Lennon N."/>
            <person name="Letendre F."/>
            <person name="LeVine R."/>
            <person name="Lipovsky A."/>
            <person name="Liu X."/>
            <person name="Liu J."/>
            <person name="Liu S."/>
            <person name="Lokyitsang T."/>
            <person name="Lokyitsang Y."/>
            <person name="Lubonja R."/>
            <person name="Lui A."/>
            <person name="MacDonald P."/>
            <person name="Magnisalis V."/>
            <person name="Maru K."/>
            <person name="Matthews C."/>
            <person name="McCusker W."/>
            <person name="McDonough S."/>
            <person name="Mehta T."/>
            <person name="Meldrim J."/>
            <person name="Meneus L."/>
            <person name="Mihai O."/>
            <person name="Mihalev A."/>
            <person name="Mihova T."/>
            <person name="Mittelman R."/>
            <person name="Mlenga V."/>
            <person name="Montmayeur A."/>
            <person name="Mulrain L."/>
            <person name="Navidi A."/>
            <person name="Naylor J."/>
            <person name="Negash T."/>
            <person name="Nguyen T."/>
            <person name="Nguyen N."/>
            <person name="Nicol R."/>
            <person name="Norbu C."/>
            <person name="Norbu N."/>
            <person name="Novod N."/>
            <person name="O'Neill B."/>
            <person name="Osman S."/>
            <person name="Markiewicz E."/>
            <person name="Oyono O.L."/>
            <person name="Patti C."/>
            <person name="Phunkhang P."/>
            <person name="Pierre F."/>
            <person name="Priest M."/>
            <person name="Raghuraman S."/>
            <person name="Rege F."/>
            <person name="Reyes R."/>
            <person name="Rise C."/>
            <person name="Rogov P."/>
            <person name="Ross K."/>
            <person name="Ryan E."/>
            <person name="Settipalli S."/>
            <person name="Shea T."/>
            <person name="Sherpa N."/>
            <person name="Shi L."/>
            <person name="Shih D."/>
            <person name="Sparrow T."/>
            <person name="Spaulding J."/>
            <person name="Stalker J."/>
            <person name="Stange-Thomann N."/>
            <person name="Stavropoulos S."/>
            <person name="Stone C."/>
            <person name="Strader C."/>
            <person name="Tesfaye S."/>
            <person name="Thomson T."/>
            <person name="Thoulutsang Y."/>
            <person name="Thoulutsang D."/>
            <person name="Topham K."/>
            <person name="Topping I."/>
            <person name="Tsamla T."/>
            <person name="Vassiliev H."/>
            <person name="Vo A."/>
            <person name="Wangchuk T."/>
            <person name="Wangdi T."/>
            <person name="Weiand M."/>
            <person name="Wilkinson J."/>
            <person name="Wilson A."/>
            <person name="Yadav S."/>
            <person name="Young G."/>
            <person name="Yu Q."/>
            <person name="Zembek L."/>
            <person name="Zhong D."/>
            <person name="Zimmer A."/>
            <person name="Zwirko Z."/>
            <person name="Jaffe D.B."/>
            <person name="Alvarez P."/>
            <person name="Brockman W."/>
            <person name="Butler J."/>
            <person name="Chin C."/>
            <person name="Gnerre S."/>
            <person name="Grabherr M."/>
            <person name="Kleber M."/>
            <person name="Mauceli E."/>
            <person name="MacCallum I."/>
        </authorList>
    </citation>
    <scope>NUCLEOTIDE SEQUENCE [LARGE SCALE GENOMIC DNA]</scope>
    <source>
        <strain evidence="5">Tucson 15081-1352.22</strain>
    </source>
</reference>
<dbReference type="KEGG" id="dmo:Dmoj_GI24036"/>
<keyword evidence="2" id="KW-1133">Transmembrane helix</keyword>
<dbReference type="Proteomes" id="UP000009192">
    <property type="component" value="Unassembled WGS sequence"/>
</dbReference>
<dbReference type="PANTHER" id="PTHR46560">
    <property type="entry name" value="CYPHER, ISOFORM B"/>
    <property type="match status" value="1"/>
</dbReference>
<organism evidence="4 5">
    <name type="scientific">Drosophila mojavensis</name>
    <name type="common">Fruit fly</name>
    <dbReference type="NCBI Taxonomy" id="7230"/>
    <lineage>
        <taxon>Eukaryota</taxon>
        <taxon>Metazoa</taxon>
        <taxon>Ecdysozoa</taxon>
        <taxon>Arthropoda</taxon>
        <taxon>Hexapoda</taxon>
        <taxon>Insecta</taxon>
        <taxon>Pterygota</taxon>
        <taxon>Neoptera</taxon>
        <taxon>Endopterygota</taxon>
        <taxon>Diptera</taxon>
        <taxon>Brachycera</taxon>
        <taxon>Muscomorpha</taxon>
        <taxon>Ephydroidea</taxon>
        <taxon>Drosophilidae</taxon>
        <taxon>Drosophila</taxon>
    </lineage>
</organism>
<evidence type="ECO:0000259" key="3">
    <source>
        <dbReference type="PROSITE" id="PS51034"/>
    </source>
</evidence>
<evidence type="ECO:0000313" key="5">
    <source>
        <dbReference type="Proteomes" id="UP000009192"/>
    </source>
</evidence>
<accession>A0A0Q9WYL1</accession>
<feature type="domain" description="ZP" evidence="3">
    <location>
        <begin position="76"/>
        <end position="304"/>
    </location>
</feature>
<evidence type="ECO:0000256" key="1">
    <source>
        <dbReference type="SAM" id="MobiDB-lite"/>
    </source>
</evidence>
<keyword evidence="2" id="KW-0472">Membrane</keyword>
<dbReference type="InterPro" id="IPR001507">
    <property type="entry name" value="ZP_dom"/>
</dbReference>
<sequence length="472" mass="51849">MSWPKGYSTRRAPANKRLRQQTCPTMTSHHTKEASASRSSWAAFSLLFSALLVTQIAAAQDPAATPGEFAPHVTATCKAGTMNIKVKFSSGYTGAVHARDHRTPPCMAMGDGSDSVAFSLNLWAKQGAPDYCGILVSNVSGSNRTEERSIQLAVRVHKTLELADDKFYVITCGKSGYSRDDNAHVVLKFLENDHRVRETVYGHKYKIRAEFSKPNDTYGLRVGNCFAFDKKNITLELTDDRGCPYDPNLMSRFVPTIDGRAAEATLDSMFKFPEGSEVHLQCDVVQCYGRCVEIDDCSQVALAGFTKGSGNGPRKFGPNEEGSSIAGTTVFVLDPAEARLISSNCEDGIRPSWLLWLAITLGVLFLIMLLMNIFLCTAMSCSCANTEIIEKEPSIIEEYDPYRSWHGSQYGSRYSLHGRDAHKGYTSGGSTIHSNRSIPIDNDYAIVHSRPGSRHSSTLHGQRAHRGPPSNI</sequence>
<evidence type="ECO:0000256" key="2">
    <source>
        <dbReference type="SAM" id="Phobius"/>
    </source>
</evidence>
<dbReference type="PANTHER" id="PTHR46560:SF9">
    <property type="entry name" value="ZP DOMAIN-CONTAINING PROTEIN"/>
    <property type="match status" value="1"/>
</dbReference>
<name>A0A0Q9WYL1_DROMO</name>
<dbReference type="AlphaFoldDB" id="A0A0Q9WYL1"/>
<feature type="transmembrane region" description="Helical" evidence="2">
    <location>
        <begin position="353"/>
        <end position="375"/>
    </location>
</feature>
<feature type="region of interest" description="Disordered" evidence="1">
    <location>
        <begin position="450"/>
        <end position="472"/>
    </location>
</feature>
<dbReference type="SMART" id="SM00241">
    <property type="entry name" value="ZP"/>
    <property type="match status" value="1"/>
</dbReference>
<feature type="region of interest" description="Disordered" evidence="1">
    <location>
        <begin position="1"/>
        <end position="34"/>
    </location>
</feature>
<gene>
    <name evidence="4" type="primary">Dmoj\GI24036</name>
    <name evidence="4" type="ORF">Dmoj_GI24036</name>
</gene>
<dbReference type="OrthoDB" id="8171348at2759"/>
<evidence type="ECO:0000313" key="4">
    <source>
        <dbReference type="EMBL" id="KRG00805.1"/>
    </source>
</evidence>